<dbReference type="InterPro" id="IPR011057">
    <property type="entry name" value="Mss4-like_sf"/>
</dbReference>
<dbReference type="STRING" id="202956.BJN41_08605"/>
<accession>A0A1E8DY25</accession>
<name>A0A1E8DY25_9GAMM</name>
<feature type="domain" description="CENP-V/GFA" evidence="5">
    <location>
        <begin position="2"/>
        <end position="114"/>
    </location>
</feature>
<gene>
    <name evidence="6" type="ORF">BJN41_08605</name>
</gene>
<dbReference type="RefSeq" id="WP_070155993.1">
    <property type="nucleotide sequence ID" value="NZ_MKQS01000064.1"/>
</dbReference>
<dbReference type="GO" id="GO:0046872">
    <property type="term" value="F:metal ion binding"/>
    <property type="evidence" value="ECO:0007669"/>
    <property type="project" value="UniProtKB-KW"/>
</dbReference>
<evidence type="ECO:0000313" key="6">
    <source>
        <dbReference type="EMBL" id="OFE42305.1"/>
    </source>
</evidence>
<dbReference type="PROSITE" id="PS51891">
    <property type="entry name" value="CENP_V_GFA"/>
    <property type="match status" value="1"/>
</dbReference>
<evidence type="ECO:0000256" key="4">
    <source>
        <dbReference type="ARBA" id="ARBA00023239"/>
    </source>
</evidence>
<dbReference type="AlphaFoldDB" id="A0A1E8DY25"/>
<dbReference type="eggNOG" id="COG3791">
    <property type="taxonomic scope" value="Bacteria"/>
</dbReference>
<comment type="caution">
    <text evidence="6">The sequence shown here is derived from an EMBL/GenBank/DDBJ whole genome shotgun (WGS) entry which is preliminary data.</text>
</comment>
<dbReference type="InterPro" id="IPR006913">
    <property type="entry name" value="CENP-V/GFA"/>
</dbReference>
<evidence type="ECO:0000259" key="5">
    <source>
        <dbReference type="PROSITE" id="PS51891"/>
    </source>
</evidence>
<proteinExistence type="inferred from homology"/>
<evidence type="ECO:0000256" key="2">
    <source>
        <dbReference type="ARBA" id="ARBA00022723"/>
    </source>
</evidence>
<comment type="similarity">
    <text evidence="1">Belongs to the Gfa family.</text>
</comment>
<evidence type="ECO:0000313" key="7">
    <source>
        <dbReference type="Proteomes" id="UP000186931"/>
    </source>
</evidence>
<keyword evidence="2" id="KW-0479">Metal-binding</keyword>
<evidence type="ECO:0000256" key="1">
    <source>
        <dbReference type="ARBA" id="ARBA00005495"/>
    </source>
</evidence>
<keyword evidence="3" id="KW-0862">Zinc</keyword>
<evidence type="ECO:0000256" key="3">
    <source>
        <dbReference type="ARBA" id="ARBA00022833"/>
    </source>
</evidence>
<dbReference type="EMBL" id="MKQS01000064">
    <property type="protein sequence ID" value="OFE42305.1"/>
    <property type="molecule type" value="Genomic_DNA"/>
</dbReference>
<organism evidence="6 7">
    <name type="scientific">Acinetobacter towneri</name>
    <dbReference type="NCBI Taxonomy" id="202956"/>
    <lineage>
        <taxon>Bacteria</taxon>
        <taxon>Pseudomonadati</taxon>
        <taxon>Pseudomonadota</taxon>
        <taxon>Gammaproteobacteria</taxon>
        <taxon>Moraxellales</taxon>
        <taxon>Moraxellaceae</taxon>
        <taxon>Acinetobacter</taxon>
    </lineage>
</organism>
<protein>
    <submittedName>
        <fullName evidence="6">Aldehyde-activating protein</fullName>
    </submittedName>
</protein>
<dbReference type="Pfam" id="PF04828">
    <property type="entry name" value="GFA"/>
    <property type="match status" value="1"/>
</dbReference>
<dbReference type="GO" id="GO:0016846">
    <property type="term" value="F:carbon-sulfur lyase activity"/>
    <property type="evidence" value="ECO:0007669"/>
    <property type="project" value="InterPro"/>
</dbReference>
<sequence length="124" mass="14344">MIEGQCLCGAVYYRYHAEIQKTILCFCQHCRRAQGSIMGWNSPVAREHFEVVRGLKYLKEYFHSPNKARVFCQECGSPIYSYRLDLPDIIRLRLGTVTQGKVPEPCEQAFAQYKPNFLAIESCE</sequence>
<dbReference type="Gene3D" id="3.90.1590.10">
    <property type="entry name" value="glutathione-dependent formaldehyde- activating enzyme (gfa)"/>
    <property type="match status" value="1"/>
</dbReference>
<dbReference type="SUPFAM" id="SSF51316">
    <property type="entry name" value="Mss4-like"/>
    <property type="match status" value="1"/>
</dbReference>
<dbReference type="Proteomes" id="UP000186931">
    <property type="component" value="Unassembled WGS sequence"/>
</dbReference>
<dbReference type="PANTHER" id="PTHR33337:SF40">
    <property type="entry name" value="CENP-V_GFA DOMAIN-CONTAINING PROTEIN-RELATED"/>
    <property type="match status" value="1"/>
</dbReference>
<reference evidence="6 7" key="1">
    <citation type="submission" date="2016-10" db="EMBL/GenBank/DDBJ databases">
        <title>Genome of airborne Acinetobacter sp. 5-2Ac02 in the hospital environment: Species near to Acinetobacter towneri.</title>
        <authorList>
            <person name="Barbosa B."/>
            <person name="Fernandez-Garcia L."/>
            <person name="Gato E."/>
            <person name="Leao R."/>
            <person name="Albano R."/>
            <person name="Fernandez B."/>
            <person name="Fernandez-Cuenca F."/>
            <person name="Marques E."/>
            <person name="Tomas M."/>
        </authorList>
    </citation>
    <scope>NUCLEOTIDE SEQUENCE [LARGE SCALE GENOMIC DNA]</scope>
    <source>
        <strain evidence="6 7">5-2Ac02</strain>
    </source>
</reference>
<dbReference type="PANTHER" id="PTHR33337">
    <property type="entry name" value="GFA DOMAIN-CONTAINING PROTEIN"/>
    <property type="match status" value="1"/>
</dbReference>
<keyword evidence="4" id="KW-0456">Lyase</keyword>